<proteinExistence type="predicted"/>
<reference evidence="1" key="1">
    <citation type="submission" date="2014-11" db="EMBL/GenBank/DDBJ databases">
        <authorList>
            <person name="Amaro Gonzalez C."/>
        </authorList>
    </citation>
    <scope>NUCLEOTIDE SEQUENCE</scope>
</reference>
<name>A0A0E9WD66_ANGAN</name>
<organism evidence="1">
    <name type="scientific">Anguilla anguilla</name>
    <name type="common">European freshwater eel</name>
    <name type="synonym">Muraena anguilla</name>
    <dbReference type="NCBI Taxonomy" id="7936"/>
    <lineage>
        <taxon>Eukaryota</taxon>
        <taxon>Metazoa</taxon>
        <taxon>Chordata</taxon>
        <taxon>Craniata</taxon>
        <taxon>Vertebrata</taxon>
        <taxon>Euteleostomi</taxon>
        <taxon>Actinopterygii</taxon>
        <taxon>Neopterygii</taxon>
        <taxon>Teleostei</taxon>
        <taxon>Anguilliformes</taxon>
        <taxon>Anguillidae</taxon>
        <taxon>Anguilla</taxon>
    </lineage>
</organism>
<dbReference type="EMBL" id="GBXM01020341">
    <property type="protein sequence ID" value="JAH88236.1"/>
    <property type="molecule type" value="Transcribed_RNA"/>
</dbReference>
<evidence type="ECO:0000313" key="1">
    <source>
        <dbReference type="EMBL" id="JAH88236.1"/>
    </source>
</evidence>
<dbReference type="AlphaFoldDB" id="A0A0E9WD66"/>
<protein>
    <submittedName>
        <fullName evidence="1">Uncharacterized protein</fullName>
    </submittedName>
</protein>
<sequence length="55" mass="6200">MRILSKNISQLISPNLRTFVADIYQNTSLSFCSLLNKLNECNWLLGNASIVSKLN</sequence>
<reference evidence="1" key="2">
    <citation type="journal article" date="2015" name="Fish Shellfish Immunol.">
        <title>Early steps in the European eel (Anguilla anguilla)-Vibrio vulnificus interaction in the gills: Role of the RtxA13 toxin.</title>
        <authorList>
            <person name="Callol A."/>
            <person name="Pajuelo D."/>
            <person name="Ebbesson L."/>
            <person name="Teles M."/>
            <person name="MacKenzie S."/>
            <person name="Amaro C."/>
        </authorList>
    </citation>
    <scope>NUCLEOTIDE SEQUENCE</scope>
</reference>
<accession>A0A0E9WD66</accession>